<accession>A0A1X9MAW2</accession>
<sequence length="40" mass="4366">MTFSQKSINKVGMLDEALARIDNGCTLMFGGFGGLVIHRH</sequence>
<name>A0A1X9MAW2_9BACI</name>
<dbReference type="STRING" id="199441.BkAM31D_12415"/>
<dbReference type="EMBL" id="CP020814">
    <property type="protein sequence ID" value="ARK30566.1"/>
    <property type="molecule type" value="Genomic_DNA"/>
</dbReference>
<dbReference type="Proteomes" id="UP000193006">
    <property type="component" value="Chromosome"/>
</dbReference>
<protein>
    <submittedName>
        <fullName evidence="1">Uncharacterized protein</fullName>
    </submittedName>
</protein>
<dbReference type="KEGG" id="bkw:BkAM31D_12415"/>
<proteinExistence type="predicted"/>
<reference evidence="1 2" key="1">
    <citation type="submission" date="2017-04" db="EMBL/GenBank/DDBJ databases">
        <title>Bacillus krulwichiae AM31D Genome sequencing and assembly.</title>
        <authorList>
            <person name="Krulwich T.A."/>
            <person name="Anastor L."/>
            <person name="Ehrlich R."/>
            <person name="Ehrlich G.D."/>
            <person name="Janto B."/>
        </authorList>
    </citation>
    <scope>NUCLEOTIDE SEQUENCE [LARGE SCALE GENOMIC DNA]</scope>
    <source>
        <strain evidence="1 2">AM31D</strain>
    </source>
</reference>
<dbReference type="AlphaFoldDB" id="A0A1X9MAW2"/>
<gene>
    <name evidence="1" type="ORF">BkAM31D_12415</name>
</gene>
<organism evidence="1 2">
    <name type="scientific">Halalkalibacter krulwichiae</name>
    <dbReference type="NCBI Taxonomy" id="199441"/>
    <lineage>
        <taxon>Bacteria</taxon>
        <taxon>Bacillati</taxon>
        <taxon>Bacillota</taxon>
        <taxon>Bacilli</taxon>
        <taxon>Bacillales</taxon>
        <taxon>Bacillaceae</taxon>
        <taxon>Halalkalibacter</taxon>
    </lineage>
</organism>
<evidence type="ECO:0000313" key="1">
    <source>
        <dbReference type="EMBL" id="ARK30566.1"/>
    </source>
</evidence>
<evidence type="ECO:0000313" key="2">
    <source>
        <dbReference type="Proteomes" id="UP000193006"/>
    </source>
</evidence>
<keyword evidence="2" id="KW-1185">Reference proteome</keyword>